<name>A0A1Y1MLM7_PHOPY</name>
<dbReference type="PANTHER" id="PTHR21346:SF0">
    <property type="entry name" value="RE45833P"/>
    <property type="match status" value="1"/>
</dbReference>
<evidence type="ECO:0000256" key="1">
    <source>
        <dbReference type="ARBA" id="ARBA00004374"/>
    </source>
</evidence>
<comment type="subcellular location">
    <subcellularLocation>
        <location evidence="1">Mitochondrion outer membrane</location>
        <topology evidence="1">Multi-pass membrane protein</topology>
    </subcellularLocation>
</comment>
<dbReference type="GO" id="GO:0005741">
    <property type="term" value="C:mitochondrial outer membrane"/>
    <property type="evidence" value="ECO:0007669"/>
    <property type="project" value="UniProtKB-SubCell"/>
</dbReference>
<evidence type="ECO:0000313" key="7">
    <source>
        <dbReference type="EMBL" id="JAV86584.1"/>
    </source>
</evidence>
<evidence type="ECO:0000256" key="4">
    <source>
        <dbReference type="ARBA" id="ARBA00022989"/>
    </source>
</evidence>
<reference evidence="7" key="1">
    <citation type="journal article" date="2016" name="Sci. Rep.">
        <title>Molecular characterization of firefly nuptial gifts: a multi-omics approach sheds light on postcopulatory sexual selection.</title>
        <authorList>
            <person name="Al-Wathiqui N."/>
            <person name="Fallon T.R."/>
            <person name="South A."/>
            <person name="Weng J.K."/>
            <person name="Lewis S.M."/>
        </authorList>
    </citation>
    <scope>NUCLEOTIDE SEQUENCE</scope>
</reference>
<keyword evidence="3 6" id="KW-0812">Transmembrane</keyword>
<organism evidence="7">
    <name type="scientific">Photinus pyralis</name>
    <name type="common">Common eastern firefly</name>
    <name type="synonym">Lampyris pyralis</name>
    <dbReference type="NCBI Taxonomy" id="7054"/>
    <lineage>
        <taxon>Eukaryota</taxon>
        <taxon>Metazoa</taxon>
        <taxon>Ecdysozoa</taxon>
        <taxon>Arthropoda</taxon>
        <taxon>Hexapoda</taxon>
        <taxon>Insecta</taxon>
        <taxon>Pterygota</taxon>
        <taxon>Neoptera</taxon>
        <taxon>Endopterygota</taxon>
        <taxon>Coleoptera</taxon>
        <taxon>Polyphaga</taxon>
        <taxon>Elateriformia</taxon>
        <taxon>Elateroidea</taxon>
        <taxon>Lampyridae</taxon>
        <taxon>Lampyrinae</taxon>
        <taxon>Photinus</taxon>
    </lineage>
</organism>
<accession>A0A1Y1MLM7</accession>
<comment type="similarity">
    <text evidence="2">Belongs to the FUN14 family.</text>
</comment>
<dbReference type="PANTHER" id="PTHR21346">
    <property type="entry name" value="FUN14 DOMAIN CONTAINING"/>
    <property type="match status" value="1"/>
</dbReference>
<dbReference type="GO" id="GO:0000422">
    <property type="term" value="P:autophagy of mitochondrion"/>
    <property type="evidence" value="ECO:0007669"/>
    <property type="project" value="TreeGrafter"/>
</dbReference>
<dbReference type="AlphaFoldDB" id="A0A1Y1MLM7"/>
<evidence type="ECO:0000256" key="2">
    <source>
        <dbReference type="ARBA" id="ARBA00009160"/>
    </source>
</evidence>
<sequence>MTHSRTSKSLLNMLLESVEKISLSKQILYGTFSGWIASYGLMKVGKTAALVIGGGIVLIEIASENGYVNINWNKINMRIEELAENRHQEDGEYWVDIVEQCIDINNERKKFEQKSVQRRTVDQDSIQSRRNNIVFLSSIFAGLLIGIGMS</sequence>
<evidence type="ECO:0000256" key="6">
    <source>
        <dbReference type="SAM" id="Phobius"/>
    </source>
</evidence>
<evidence type="ECO:0008006" key="8">
    <source>
        <dbReference type="Google" id="ProtNLM"/>
    </source>
</evidence>
<evidence type="ECO:0000256" key="3">
    <source>
        <dbReference type="ARBA" id="ARBA00022692"/>
    </source>
</evidence>
<keyword evidence="4 6" id="KW-1133">Transmembrane helix</keyword>
<dbReference type="InterPro" id="IPR007014">
    <property type="entry name" value="FUN14"/>
</dbReference>
<evidence type="ECO:0000256" key="5">
    <source>
        <dbReference type="ARBA" id="ARBA00023136"/>
    </source>
</evidence>
<proteinExistence type="inferred from homology"/>
<keyword evidence="5 6" id="KW-0472">Membrane</keyword>
<protein>
    <recommendedName>
        <fullName evidence="8">FUN14 domain-containing protein</fullName>
    </recommendedName>
</protein>
<dbReference type="EMBL" id="GEZM01027908">
    <property type="protein sequence ID" value="JAV86584.1"/>
    <property type="molecule type" value="Transcribed_RNA"/>
</dbReference>
<feature type="transmembrane region" description="Helical" evidence="6">
    <location>
        <begin position="133"/>
        <end position="149"/>
    </location>
</feature>
<dbReference type="Pfam" id="PF04930">
    <property type="entry name" value="FUN14"/>
    <property type="match status" value="1"/>
</dbReference>